<proteinExistence type="predicted"/>
<reference evidence="2" key="1">
    <citation type="submission" date="2016-11" db="UniProtKB">
        <authorList>
            <consortium name="WormBaseParasite"/>
        </authorList>
    </citation>
    <scope>IDENTIFICATION</scope>
    <source>
        <strain evidence="2">KR3021</strain>
    </source>
</reference>
<evidence type="ECO:0000313" key="2">
    <source>
        <dbReference type="WBParaSite" id="RSKR_0001169600.1"/>
    </source>
</evidence>
<sequence>MTDGTKDAADKSVITASKATPAEKVKAIANIPKNKEQIKDWLCDLVNRLVHDWRPALATVLFCEEELIELCYRARETFWLQNSYIDIAPPVTIVADIHGQFQDLLAIINFKGFCPMTKYVFLGDYVDRGMWSIECVTLLFALKVLYPMEMVLLRGNHESRPVNSSYGFFLEVKRRYSTALYEAFQYAFNVMPFCARVGKKIVCMHGGISEDLIDLRQLERIERPCEIPDLGQQEELKVLEIASGTGQHIIEFAKQFPNSDFLPSEINPRSLHSIVCYIDATKPNNVRVPFCIHVEKPPNEWAMPRDYGPNDVDIIININMIHISSSEAVQGLFRAGNAFLKRKSGKLITYGPYAQNGIIVPQSNIDFNNHLQAQDPDWGLRDVADILKIAESFDLQLLKIHNMPANNMMLVFERK</sequence>
<evidence type="ECO:0000313" key="1">
    <source>
        <dbReference type="Proteomes" id="UP000095286"/>
    </source>
</evidence>
<dbReference type="Proteomes" id="UP000095286">
    <property type="component" value="Unplaced"/>
</dbReference>
<protein>
    <submittedName>
        <fullName evidence="2">Serine/threonine-protein phosphatase</fullName>
    </submittedName>
</protein>
<organism evidence="1 2">
    <name type="scientific">Rhabditophanes sp. KR3021</name>
    <dbReference type="NCBI Taxonomy" id="114890"/>
    <lineage>
        <taxon>Eukaryota</taxon>
        <taxon>Metazoa</taxon>
        <taxon>Ecdysozoa</taxon>
        <taxon>Nematoda</taxon>
        <taxon>Chromadorea</taxon>
        <taxon>Rhabditida</taxon>
        <taxon>Tylenchina</taxon>
        <taxon>Panagrolaimomorpha</taxon>
        <taxon>Strongyloidoidea</taxon>
        <taxon>Alloionematidae</taxon>
        <taxon>Rhabditophanes</taxon>
    </lineage>
</organism>
<dbReference type="WBParaSite" id="RSKR_0001169600.1">
    <property type="protein sequence ID" value="RSKR_0001169600.1"/>
    <property type="gene ID" value="RSKR_0001169600"/>
</dbReference>
<accession>A0AC35UIG9</accession>
<name>A0AC35UIG9_9BILA</name>